<gene>
    <name evidence="3" type="ORF">ENSA7_05830</name>
</gene>
<accession>A0A2S9YX58</accession>
<feature type="compositionally biased region" description="Basic and acidic residues" evidence="1">
    <location>
        <begin position="66"/>
        <end position="81"/>
    </location>
</feature>
<reference evidence="3 4" key="1">
    <citation type="submission" date="2018-03" db="EMBL/GenBank/DDBJ databases">
        <title>Draft Genome Sequences of the Obligatory Marine Myxobacteria Enhygromyxa salina SWB007.</title>
        <authorList>
            <person name="Poehlein A."/>
            <person name="Moghaddam J.A."/>
            <person name="Harms H."/>
            <person name="Alanjari M."/>
            <person name="Koenig G.M."/>
            <person name="Daniel R."/>
            <person name="Schaeberle T.F."/>
        </authorList>
    </citation>
    <scope>NUCLEOTIDE SEQUENCE [LARGE SCALE GENOMIC DNA]</scope>
    <source>
        <strain evidence="3 4">SWB007</strain>
    </source>
</reference>
<dbReference type="RefSeq" id="WP_106087670.1">
    <property type="nucleotide sequence ID" value="NZ_PVNL01000014.1"/>
</dbReference>
<proteinExistence type="predicted"/>
<evidence type="ECO:0000256" key="2">
    <source>
        <dbReference type="SAM" id="SignalP"/>
    </source>
</evidence>
<evidence type="ECO:0000313" key="4">
    <source>
        <dbReference type="Proteomes" id="UP000238823"/>
    </source>
</evidence>
<dbReference type="Proteomes" id="UP000238823">
    <property type="component" value="Unassembled WGS sequence"/>
</dbReference>
<evidence type="ECO:0000256" key="1">
    <source>
        <dbReference type="SAM" id="MobiDB-lite"/>
    </source>
</evidence>
<comment type="caution">
    <text evidence="3">The sequence shown here is derived from an EMBL/GenBank/DDBJ whole genome shotgun (WGS) entry which is preliminary data.</text>
</comment>
<name>A0A2S9YX58_9BACT</name>
<dbReference type="EMBL" id="PVNL01000014">
    <property type="protein sequence ID" value="PRQ09667.1"/>
    <property type="molecule type" value="Genomic_DNA"/>
</dbReference>
<evidence type="ECO:0008006" key="5">
    <source>
        <dbReference type="Google" id="ProtNLM"/>
    </source>
</evidence>
<feature type="chain" id="PRO_5015492678" description="Secreted protein" evidence="2">
    <location>
        <begin position="20"/>
        <end position="81"/>
    </location>
</feature>
<dbReference type="AlphaFoldDB" id="A0A2S9YX58"/>
<feature type="region of interest" description="Disordered" evidence="1">
    <location>
        <begin position="61"/>
        <end position="81"/>
    </location>
</feature>
<dbReference type="OrthoDB" id="5422614at2"/>
<evidence type="ECO:0000313" key="3">
    <source>
        <dbReference type="EMBL" id="PRQ09667.1"/>
    </source>
</evidence>
<keyword evidence="2" id="KW-0732">Signal</keyword>
<sequence length="81" mass="8487">MTLATLILESFLLTLLANAPGGSDGDHPPRPPREAVEACADRASGDACSFEGREGETVNGSCFTPDADKPLACRPDHPPPR</sequence>
<protein>
    <recommendedName>
        <fullName evidence="5">Secreted protein</fullName>
    </recommendedName>
</protein>
<organism evidence="3 4">
    <name type="scientific">Enhygromyxa salina</name>
    <dbReference type="NCBI Taxonomy" id="215803"/>
    <lineage>
        <taxon>Bacteria</taxon>
        <taxon>Pseudomonadati</taxon>
        <taxon>Myxococcota</taxon>
        <taxon>Polyangia</taxon>
        <taxon>Nannocystales</taxon>
        <taxon>Nannocystaceae</taxon>
        <taxon>Enhygromyxa</taxon>
    </lineage>
</organism>
<feature type="signal peptide" evidence="2">
    <location>
        <begin position="1"/>
        <end position="19"/>
    </location>
</feature>